<dbReference type="Pfam" id="PF03729">
    <property type="entry name" value="DUF308"/>
    <property type="match status" value="1"/>
</dbReference>
<dbReference type="AlphaFoldDB" id="E6MHF4"/>
<comment type="caution">
    <text evidence="2">The sequence shown here is derived from an EMBL/GenBank/DDBJ whole genome shotgun (WGS) entry which is preliminary data.</text>
</comment>
<dbReference type="Proteomes" id="UP000004754">
    <property type="component" value="Unassembled WGS sequence"/>
</dbReference>
<protein>
    <recommendedName>
        <fullName evidence="4">HdeD family acid-resistance protein</fullName>
    </recommendedName>
</protein>
<keyword evidence="1" id="KW-1133">Transmembrane helix</keyword>
<feature type="transmembrane region" description="Helical" evidence="1">
    <location>
        <begin position="25"/>
        <end position="45"/>
    </location>
</feature>
<keyword evidence="3" id="KW-1185">Reference proteome</keyword>
<dbReference type="EMBL" id="AEQN01000017">
    <property type="protein sequence ID" value="EFV01518.1"/>
    <property type="molecule type" value="Genomic_DNA"/>
</dbReference>
<gene>
    <name evidence="2" type="ORF">HMP0721_1439</name>
</gene>
<evidence type="ECO:0008006" key="4">
    <source>
        <dbReference type="Google" id="ProtNLM"/>
    </source>
</evidence>
<dbReference type="STRING" id="887929.HMP0721_1439"/>
<dbReference type="InterPro" id="IPR005325">
    <property type="entry name" value="DUF308_memb"/>
</dbReference>
<proteinExistence type="predicted"/>
<dbReference type="RefSeq" id="WP_006598861.1">
    <property type="nucleotide sequence ID" value="NZ_GL622359.1"/>
</dbReference>
<feature type="transmembrane region" description="Helical" evidence="1">
    <location>
        <begin position="109"/>
        <end position="125"/>
    </location>
</feature>
<dbReference type="eggNOG" id="COG3247">
    <property type="taxonomic scope" value="Bacteria"/>
</dbReference>
<organism evidence="2 3">
    <name type="scientific">Pseudoramibacter alactolyticus ATCC 23263</name>
    <dbReference type="NCBI Taxonomy" id="887929"/>
    <lineage>
        <taxon>Bacteria</taxon>
        <taxon>Bacillati</taxon>
        <taxon>Bacillota</taxon>
        <taxon>Clostridia</taxon>
        <taxon>Eubacteriales</taxon>
        <taxon>Eubacteriaceae</taxon>
        <taxon>Pseudoramibacter</taxon>
    </lineage>
</organism>
<evidence type="ECO:0000256" key="1">
    <source>
        <dbReference type="SAM" id="Phobius"/>
    </source>
</evidence>
<accession>E6MHF4</accession>
<keyword evidence="1" id="KW-0472">Membrane</keyword>
<dbReference type="HOGENOM" id="CLU_1365215_0_0_9"/>
<feature type="transmembrane region" description="Helical" evidence="1">
    <location>
        <begin position="132"/>
        <end position="149"/>
    </location>
</feature>
<feature type="transmembrane region" description="Helical" evidence="1">
    <location>
        <begin position="155"/>
        <end position="174"/>
    </location>
</feature>
<evidence type="ECO:0000313" key="2">
    <source>
        <dbReference type="EMBL" id="EFV01518.1"/>
    </source>
</evidence>
<feature type="transmembrane region" description="Helical" evidence="1">
    <location>
        <begin position="82"/>
        <end position="103"/>
    </location>
</feature>
<sequence>MNGQGPSGSGAPRFIKKWFGQWQSLLTEGIMMVVLGAAILLLPGFHILSVVIRLIGIERLIVGVIALIAARRPGGEWSTGRGVFNLVIGLILAVMPGFIVGFFLALVGFWAMALGIGMLLAGAALSPFWGTLRVMTAAVLIGFGLAAIFNPKGFIQFFVTILAVICIVVGIWMIGRSQRLHKEIEAWQKDVEGYTDYTVE</sequence>
<evidence type="ECO:0000313" key="3">
    <source>
        <dbReference type="Proteomes" id="UP000004754"/>
    </source>
</evidence>
<name>E6MHF4_9FIRM</name>
<keyword evidence="1" id="KW-0812">Transmembrane</keyword>
<reference evidence="2 3" key="1">
    <citation type="submission" date="2010-12" db="EMBL/GenBank/DDBJ databases">
        <authorList>
            <person name="Muzny D."/>
            <person name="Qin X."/>
            <person name="Deng J."/>
            <person name="Jiang H."/>
            <person name="Liu Y."/>
            <person name="Qu J."/>
            <person name="Song X.-Z."/>
            <person name="Zhang L."/>
            <person name="Thornton R."/>
            <person name="Coyle M."/>
            <person name="Francisco L."/>
            <person name="Jackson L."/>
            <person name="Javaid M."/>
            <person name="Korchina V."/>
            <person name="Kovar C."/>
            <person name="Mata R."/>
            <person name="Mathew T."/>
            <person name="Ngo R."/>
            <person name="Nguyen L."/>
            <person name="Nguyen N."/>
            <person name="Okwuonu G."/>
            <person name="Ongeri F."/>
            <person name="Pham C."/>
            <person name="Simmons D."/>
            <person name="Wilczek-Boney K."/>
            <person name="Hale W."/>
            <person name="Jakkamsetti A."/>
            <person name="Pham P."/>
            <person name="Ruth R."/>
            <person name="San Lucas F."/>
            <person name="Warren J."/>
            <person name="Zhang J."/>
            <person name="Zhao Z."/>
            <person name="Zhou C."/>
            <person name="Zhu D."/>
            <person name="Lee S."/>
            <person name="Bess C."/>
            <person name="Blankenburg K."/>
            <person name="Forbes L."/>
            <person name="Fu Q."/>
            <person name="Gubbala S."/>
            <person name="Hirani K."/>
            <person name="Jayaseelan J.C."/>
            <person name="Lara F."/>
            <person name="Munidasa M."/>
            <person name="Palculict T."/>
            <person name="Patil S."/>
            <person name="Pu L.-L."/>
            <person name="Saada N."/>
            <person name="Tang L."/>
            <person name="Weissenberger G."/>
            <person name="Zhu Y."/>
            <person name="Hemphill L."/>
            <person name="Shang Y."/>
            <person name="Youmans B."/>
            <person name="Ayvaz T."/>
            <person name="Ross M."/>
            <person name="Santibanez J."/>
            <person name="Aqrawi P."/>
            <person name="Gross S."/>
            <person name="Joshi V."/>
            <person name="Fowler G."/>
            <person name="Nazareth L."/>
            <person name="Reid J."/>
            <person name="Worley K."/>
            <person name="Petrosino J."/>
            <person name="Highlander S."/>
            <person name="Gibbs R."/>
        </authorList>
    </citation>
    <scope>NUCLEOTIDE SEQUENCE [LARGE SCALE GENOMIC DNA]</scope>
    <source>
        <strain evidence="2 3">ATCC 23263</strain>
    </source>
</reference>